<evidence type="ECO:0000256" key="5">
    <source>
        <dbReference type="ARBA" id="ARBA00022679"/>
    </source>
</evidence>
<comment type="pathway">
    <text evidence="4">Lipid metabolism.</text>
</comment>
<keyword evidence="6" id="KW-0256">Endoplasmic reticulum</keyword>
<dbReference type="InterPro" id="IPR045034">
    <property type="entry name" value="O-acyltransferase_WSD1-like"/>
</dbReference>
<dbReference type="Proteomes" id="UP001428341">
    <property type="component" value="Unassembled WGS sequence"/>
</dbReference>
<keyword evidence="7" id="KW-0012">Acyltransferase</keyword>
<dbReference type="InterPro" id="IPR004255">
    <property type="entry name" value="O-acyltransferase_WSD1_N"/>
</dbReference>
<dbReference type="GO" id="GO:0005886">
    <property type="term" value="C:plasma membrane"/>
    <property type="evidence" value="ECO:0007669"/>
    <property type="project" value="UniProtKB-SubCell"/>
</dbReference>
<comment type="subcellular location">
    <subcellularLocation>
        <location evidence="1">Cell membrane</location>
        <topology evidence="1">Single-pass membrane protein</topology>
    </subcellularLocation>
    <subcellularLocation>
        <location evidence="2">Endoplasmic reticulum membrane</location>
    </subcellularLocation>
</comment>
<proteinExistence type="inferred from homology"/>
<comment type="catalytic activity">
    <reaction evidence="9">
        <text>a long chain fatty alcohol + a fatty acyl-CoA = a long-chain alcohol wax ester + CoA</text>
        <dbReference type="Rhea" id="RHEA:38443"/>
        <dbReference type="ChEBI" id="CHEBI:17135"/>
        <dbReference type="ChEBI" id="CHEBI:57287"/>
        <dbReference type="ChEBI" id="CHEBI:77636"/>
        <dbReference type="ChEBI" id="CHEBI:235323"/>
        <dbReference type="EC" id="2.3.1.75"/>
    </reaction>
</comment>
<evidence type="ECO:0000256" key="7">
    <source>
        <dbReference type="ARBA" id="ARBA00023315"/>
    </source>
</evidence>
<comment type="pathway">
    <text evidence="3">Glycerolipid metabolism; triacylglycerol biosynthesis.</text>
</comment>
<dbReference type="InterPro" id="IPR009721">
    <property type="entry name" value="O-acyltransferase_WSD1_C"/>
</dbReference>
<dbReference type="InterPro" id="IPR023213">
    <property type="entry name" value="CAT-like_dom_sf"/>
</dbReference>
<dbReference type="AlphaFoldDB" id="A0AAP0LKJ1"/>
<keyword evidence="14" id="KW-1185">Reference proteome</keyword>
<dbReference type="SUPFAM" id="SSF52777">
    <property type="entry name" value="CoA-dependent acyltransferases"/>
    <property type="match status" value="1"/>
</dbReference>
<dbReference type="Pfam" id="PF03007">
    <property type="entry name" value="WS_DGAT_cat"/>
    <property type="match status" value="1"/>
</dbReference>
<name>A0AAP0LKJ1_9ROSI</name>
<evidence type="ECO:0000256" key="1">
    <source>
        <dbReference type="ARBA" id="ARBA00004162"/>
    </source>
</evidence>
<evidence type="ECO:0000256" key="8">
    <source>
        <dbReference type="ARBA" id="ARBA00024360"/>
    </source>
</evidence>
<protein>
    <recommendedName>
        <fullName evidence="15">Diacylglycerol O-acyltransferase</fullName>
    </recommendedName>
</protein>
<dbReference type="GO" id="GO:0019432">
    <property type="term" value="P:triglyceride biosynthetic process"/>
    <property type="evidence" value="ECO:0007669"/>
    <property type="project" value="TreeGrafter"/>
</dbReference>
<dbReference type="Pfam" id="PF06974">
    <property type="entry name" value="WS_DGAT_C"/>
    <property type="match status" value="1"/>
</dbReference>
<comment type="caution">
    <text evidence="13">The sequence shown here is derived from an EMBL/GenBank/DDBJ whole genome shotgun (WGS) entry which is preliminary data.</text>
</comment>
<evidence type="ECO:0000256" key="3">
    <source>
        <dbReference type="ARBA" id="ARBA00004771"/>
    </source>
</evidence>
<evidence type="ECO:0000256" key="4">
    <source>
        <dbReference type="ARBA" id="ARBA00005189"/>
    </source>
</evidence>
<evidence type="ECO:0000256" key="9">
    <source>
        <dbReference type="ARBA" id="ARBA00047604"/>
    </source>
</evidence>
<dbReference type="Gene3D" id="3.30.559.10">
    <property type="entry name" value="Chloramphenicol acetyltransferase-like domain"/>
    <property type="match status" value="1"/>
</dbReference>
<dbReference type="PANTHER" id="PTHR31650:SF41">
    <property type="entry name" value="O-ACYLTRANSFERASE WSD1-LIKE ISOFORM X1"/>
    <property type="match status" value="1"/>
</dbReference>
<dbReference type="PANTHER" id="PTHR31650">
    <property type="entry name" value="O-ACYLTRANSFERASE (WSD1-LIKE) FAMILY PROTEIN"/>
    <property type="match status" value="1"/>
</dbReference>
<dbReference type="EMBL" id="JBCGBO010000025">
    <property type="protein sequence ID" value="KAK9176761.1"/>
    <property type="molecule type" value="Genomic_DNA"/>
</dbReference>
<evidence type="ECO:0000313" key="14">
    <source>
        <dbReference type="Proteomes" id="UP001428341"/>
    </source>
</evidence>
<feature type="domain" description="O-acyltransferase WSD1 C-terminal" evidence="12">
    <location>
        <begin position="294"/>
        <end position="439"/>
    </location>
</feature>
<sequence length="452" mass="49849">MGSHPDEPLTPAGRLFLQPHMNTIIHCVVGFERPIDVPKSKDAVMSSIMVRHPRFRSVLVRDKRGLEHWRETSVDIDRHFVEVHDSTSVNDYVAGLSFSSPLSEDKPLWEVHVLAEHRCAVFRIHHALGDGISLVSMLLAGCRLADDPEALPAVAGGKRTESAGKIGSLWGLLKMVLLSIVFVLEFLLRALWVSDRKTAISGGAGVELWPRKLATATFSIDDMKAVKKAIAGATINDVLFGVVSSGLSRYLDHRSPNALPEGLRITGLAMVNIRRQPGLQDLSNLMKSNSGTRWGNKFGMLLLPIYYHKGGADPLSYVKRAKKMIDSKKLTLEGHFSYKIGNLVMSWFGAKVACLLNYRIVCNTTFTISNIVGPTEKITLADNPVAYLRANTSSLPHALTMHMMSYAGRADMQILVAKDIIPDPELLAKCFEDSLLEMKEAALTSKKTLKDN</sequence>
<dbReference type="SMR" id="A0AAP0LKJ1"/>
<evidence type="ECO:0008006" key="15">
    <source>
        <dbReference type="Google" id="ProtNLM"/>
    </source>
</evidence>
<feature type="domain" description="O-acyltransferase WSD1-like N-terminal" evidence="11">
    <location>
        <begin position="46"/>
        <end position="238"/>
    </location>
</feature>
<organism evidence="13 14">
    <name type="scientific">Citrus x changshan-huyou</name>
    <dbReference type="NCBI Taxonomy" id="2935761"/>
    <lineage>
        <taxon>Eukaryota</taxon>
        <taxon>Viridiplantae</taxon>
        <taxon>Streptophyta</taxon>
        <taxon>Embryophyta</taxon>
        <taxon>Tracheophyta</taxon>
        <taxon>Spermatophyta</taxon>
        <taxon>Magnoliopsida</taxon>
        <taxon>eudicotyledons</taxon>
        <taxon>Gunneridae</taxon>
        <taxon>Pentapetalae</taxon>
        <taxon>rosids</taxon>
        <taxon>malvids</taxon>
        <taxon>Sapindales</taxon>
        <taxon>Rutaceae</taxon>
        <taxon>Aurantioideae</taxon>
        <taxon>Citrus</taxon>
    </lineage>
</organism>
<dbReference type="GO" id="GO:0004144">
    <property type="term" value="F:diacylglycerol O-acyltransferase activity"/>
    <property type="evidence" value="ECO:0007669"/>
    <property type="project" value="UniProtKB-EC"/>
</dbReference>
<evidence type="ECO:0000259" key="11">
    <source>
        <dbReference type="Pfam" id="PF03007"/>
    </source>
</evidence>
<reference evidence="13 14" key="1">
    <citation type="submission" date="2024-05" db="EMBL/GenBank/DDBJ databases">
        <title>Haplotype-resolved chromosome-level genome assembly of Huyou (Citrus changshanensis).</title>
        <authorList>
            <person name="Miao C."/>
            <person name="Chen W."/>
            <person name="Wu Y."/>
            <person name="Wang L."/>
            <person name="Zhao S."/>
            <person name="Grierson D."/>
            <person name="Xu C."/>
            <person name="Chen K."/>
        </authorList>
    </citation>
    <scope>NUCLEOTIDE SEQUENCE [LARGE SCALE GENOMIC DNA]</scope>
    <source>
        <strain evidence="13">01-14</strain>
        <tissue evidence="13">Leaf</tissue>
    </source>
</reference>
<keyword evidence="5" id="KW-0808">Transferase</keyword>
<accession>A0AAP0LKJ1</accession>
<evidence type="ECO:0000313" key="13">
    <source>
        <dbReference type="EMBL" id="KAK9176761.1"/>
    </source>
</evidence>
<comment type="catalytic activity">
    <reaction evidence="10">
        <text>an acyl-CoA + a 1,2-diacyl-sn-glycerol = a triacyl-sn-glycerol + CoA</text>
        <dbReference type="Rhea" id="RHEA:10868"/>
        <dbReference type="ChEBI" id="CHEBI:17815"/>
        <dbReference type="ChEBI" id="CHEBI:57287"/>
        <dbReference type="ChEBI" id="CHEBI:58342"/>
        <dbReference type="ChEBI" id="CHEBI:64615"/>
        <dbReference type="EC" id="2.3.1.20"/>
    </reaction>
</comment>
<gene>
    <name evidence="13" type="ORF">WN944_028780</name>
</gene>
<evidence type="ECO:0000256" key="2">
    <source>
        <dbReference type="ARBA" id="ARBA00004586"/>
    </source>
</evidence>
<evidence type="ECO:0000256" key="10">
    <source>
        <dbReference type="ARBA" id="ARBA00048109"/>
    </source>
</evidence>
<dbReference type="GO" id="GO:0005789">
    <property type="term" value="C:endoplasmic reticulum membrane"/>
    <property type="evidence" value="ECO:0007669"/>
    <property type="project" value="UniProtKB-SubCell"/>
</dbReference>
<dbReference type="GO" id="GO:0047196">
    <property type="term" value="F:long-chain-alcohol O-fatty-acyltransferase activity"/>
    <property type="evidence" value="ECO:0007669"/>
    <property type="project" value="UniProtKB-EC"/>
</dbReference>
<evidence type="ECO:0000256" key="6">
    <source>
        <dbReference type="ARBA" id="ARBA00022824"/>
    </source>
</evidence>
<comment type="similarity">
    <text evidence="8">In the N-terminal section; belongs to the long-chain O-acyltransferase family.</text>
</comment>
<evidence type="ECO:0000259" key="12">
    <source>
        <dbReference type="Pfam" id="PF06974"/>
    </source>
</evidence>